<comment type="caution">
    <text evidence="2">The sequence shown here is derived from an EMBL/GenBank/DDBJ whole genome shotgun (WGS) entry which is preliminary data.</text>
</comment>
<evidence type="ECO:0000313" key="3">
    <source>
        <dbReference type="Proteomes" id="UP001519460"/>
    </source>
</evidence>
<sequence>MHQHLLSSDRAGVLLYKSYSIIILQCVQRTLQLLGGSSPTRPPPDGNSHKQPPPDGSNQVTDNQKEITHTLPLRMKQVRGIPSPMPTARILPSPPIPKGNRLLRHTAREAEKKKYQRKSFSVHHCETVIW</sequence>
<dbReference type="EMBL" id="JACVVK020000199">
    <property type="protein sequence ID" value="KAK7485131.1"/>
    <property type="molecule type" value="Genomic_DNA"/>
</dbReference>
<name>A0ABD0KDF8_9CAEN</name>
<organism evidence="2 3">
    <name type="scientific">Batillaria attramentaria</name>
    <dbReference type="NCBI Taxonomy" id="370345"/>
    <lineage>
        <taxon>Eukaryota</taxon>
        <taxon>Metazoa</taxon>
        <taxon>Spiralia</taxon>
        <taxon>Lophotrochozoa</taxon>
        <taxon>Mollusca</taxon>
        <taxon>Gastropoda</taxon>
        <taxon>Caenogastropoda</taxon>
        <taxon>Sorbeoconcha</taxon>
        <taxon>Cerithioidea</taxon>
        <taxon>Batillariidae</taxon>
        <taxon>Batillaria</taxon>
    </lineage>
</organism>
<gene>
    <name evidence="2" type="ORF">BaRGS_00023671</name>
</gene>
<feature type="region of interest" description="Disordered" evidence="1">
    <location>
        <begin position="79"/>
        <end position="100"/>
    </location>
</feature>
<accession>A0ABD0KDF8</accession>
<keyword evidence="3" id="KW-1185">Reference proteome</keyword>
<feature type="region of interest" description="Disordered" evidence="1">
    <location>
        <begin position="34"/>
        <end position="66"/>
    </location>
</feature>
<evidence type="ECO:0000256" key="1">
    <source>
        <dbReference type="SAM" id="MobiDB-lite"/>
    </source>
</evidence>
<feature type="compositionally biased region" description="Pro residues" evidence="1">
    <location>
        <begin position="40"/>
        <end position="55"/>
    </location>
</feature>
<dbReference type="Proteomes" id="UP001519460">
    <property type="component" value="Unassembled WGS sequence"/>
</dbReference>
<proteinExistence type="predicted"/>
<evidence type="ECO:0000313" key="2">
    <source>
        <dbReference type="EMBL" id="KAK7485131.1"/>
    </source>
</evidence>
<dbReference type="AlphaFoldDB" id="A0ABD0KDF8"/>
<protein>
    <submittedName>
        <fullName evidence="2">Uncharacterized protein</fullName>
    </submittedName>
</protein>
<reference evidence="2 3" key="1">
    <citation type="journal article" date="2023" name="Sci. Data">
        <title>Genome assembly of the Korean intertidal mud-creeper Batillaria attramentaria.</title>
        <authorList>
            <person name="Patra A.K."/>
            <person name="Ho P.T."/>
            <person name="Jun S."/>
            <person name="Lee S.J."/>
            <person name="Kim Y."/>
            <person name="Won Y.J."/>
        </authorList>
    </citation>
    <scope>NUCLEOTIDE SEQUENCE [LARGE SCALE GENOMIC DNA]</scope>
    <source>
        <strain evidence="2">Wonlab-2016</strain>
    </source>
</reference>